<comment type="similarity">
    <text evidence="2 6">Belongs to the GINS1/PSF1 family.</text>
</comment>
<dbReference type="GO" id="GO:0000811">
    <property type="term" value="C:GINS complex"/>
    <property type="evidence" value="ECO:0007669"/>
    <property type="project" value="UniProtKB-UniRule"/>
</dbReference>
<keyword evidence="5 6" id="KW-0539">Nucleus</keyword>
<evidence type="ECO:0000259" key="7">
    <source>
        <dbReference type="Pfam" id="PF05916"/>
    </source>
</evidence>
<dbReference type="InterPro" id="IPR021151">
    <property type="entry name" value="GINS_A"/>
</dbReference>
<evidence type="ECO:0000256" key="3">
    <source>
        <dbReference type="ARBA" id="ARBA00015143"/>
    </source>
</evidence>
<dbReference type="Proteomes" id="UP000182444">
    <property type="component" value="Chromosome 1A"/>
</dbReference>
<comment type="function">
    <text evidence="6">Required for correct functioning of the GINS complex, a complex that plays an essential role in the initiation of DNA replication, and progression of DNA replication forks. GINS complex seems to bind preferentially to single-stranded DNA.</text>
</comment>
<dbReference type="PANTHER" id="PTHR12914">
    <property type="entry name" value="PARTNER OF SLD5"/>
    <property type="match status" value="1"/>
</dbReference>
<dbReference type="VEuPathDB" id="FungiDB:YALI1_A09524g"/>
<dbReference type="RefSeq" id="XP_499917.2">
    <property type="nucleotide sequence ID" value="XM_499917.3"/>
</dbReference>
<dbReference type="Pfam" id="PF24997">
    <property type="entry name" value="PSF1_C"/>
    <property type="match status" value="1"/>
</dbReference>
<dbReference type="CDD" id="cd21696">
    <property type="entry name" value="GINS_B_Psf1"/>
    <property type="match status" value="1"/>
</dbReference>
<evidence type="ECO:0000313" key="9">
    <source>
        <dbReference type="EMBL" id="AOW00455.1"/>
    </source>
</evidence>
<dbReference type="GeneID" id="2905800"/>
<dbReference type="EMBL" id="CP017553">
    <property type="protein sequence ID" value="AOW00455.1"/>
    <property type="molecule type" value="Genomic_DNA"/>
</dbReference>
<evidence type="ECO:0000256" key="1">
    <source>
        <dbReference type="ARBA" id="ARBA00004123"/>
    </source>
</evidence>
<comment type="subcellular location">
    <subcellularLocation>
        <location evidence="1 6">Nucleus</location>
    </subcellularLocation>
</comment>
<dbReference type="VEuPathDB" id="FungiDB:YALI0_A09746g"/>
<proteinExistence type="inferred from homology"/>
<dbReference type="PANTHER" id="PTHR12914:SF2">
    <property type="entry name" value="DNA REPLICATION COMPLEX GINS PROTEIN PSF1"/>
    <property type="match status" value="1"/>
</dbReference>
<dbReference type="Pfam" id="PF05916">
    <property type="entry name" value="Sld5"/>
    <property type="match status" value="1"/>
</dbReference>
<dbReference type="InterPro" id="IPR036224">
    <property type="entry name" value="GINS_bundle-like_dom_sf"/>
</dbReference>
<dbReference type="GO" id="GO:1902983">
    <property type="term" value="P:DNA strand elongation involved in mitotic DNA replication"/>
    <property type="evidence" value="ECO:0007669"/>
    <property type="project" value="TreeGrafter"/>
</dbReference>
<evidence type="ECO:0000256" key="2">
    <source>
        <dbReference type="ARBA" id="ARBA00006677"/>
    </source>
</evidence>
<evidence type="ECO:0000313" key="10">
    <source>
        <dbReference type="Proteomes" id="UP000182444"/>
    </source>
</evidence>
<evidence type="ECO:0000256" key="5">
    <source>
        <dbReference type="ARBA" id="ARBA00023242"/>
    </source>
</evidence>
<evidence type="ECO:0000259" key="8">
    <source>
        <dbReference type="Pfam" id="PF24997"/>
    </source>
</evidence>
<organism evidence="9 10">
    <name type="scientific">Yarrowia lipolytica</name>
    <name type="common">Candida lipolytica</name>
    <dbReference type="NCBI Taxonomy" id="4952"/>
    <lineage>
        <taxon>Eukaryota</taxon>
        <taxon>Fungi</taxon>
        <taxon>Dikarya</taxon>
        <taxon>Ascomycota</taxon>
        <taxon>Saccharomycotina</taxon>
        <taxon>Dipodascomycetes</taxon>
        <taxon>Dipodascales</taxon>
        <taxon>Dipodascales incertae sedis</taxon>
        <taxon>Yarrowia</taxon>
    </lineage>
</organism>
<dbReference type="Gene3D" id="1.20.58.1030">
    <property type="match status" value="1"/>
</dbReference>
<dbReference type="SUPFAM" id="SSF158573">
    <property type="entry name" value="GINS helical bundle-like"/>
    <property type="match status" value="1"/>
</dbReference>
<evidence type="ECO:0000256" key="4">
    <source>
        <dbReference type="ARBA" id="ARBA00022705"/>
    </source>
</evidence>
<accession>A0A1D8N497</accession>
<gene>
    <name evidence="9" type="ORF">YALI1_A09524g</name>
</gene>
<dbReference type="AlphaFoldDB" id="A0A1D8N497"/>
<dbReference type="CDD" id="cd11710">
    <property type="entry name" value="GINS_A_psf1"/>
    <property type="match status" value="1"/>
</dbReference>
<dbReference type="InterPro" id="IPR005339">
    <property type="entry name" value="GINS_Psf1"/>
</dbReference>
<feature type="domain" description="DNA replication complex GINS protein PSF1 C-terminal" evidence="8">
    <location>
        <begin position="168"/>
        <end position="216"/>
    </location>
</feature>
<sequence length="216" mass="25065">MGWDLTHLHTNSKTRRDLFRLFSVSTFQPNMLGDTALKLVHDSRRTAALDLLPAYQEELVRGVCREIRQLDASINKTQDEPGYDPQDRVAHCNLLVQHLAMRRDKRCLLAYQFTRARRMNEAAWKQTEEPNLNGNEQEYMKAYEDLIVDIKGPYTDIDLTGSLEPPNDVFIDVRVLQSVGEVQTEYGVFNLEKDSQFFVRRSDVQTLLLQGYLKEI</sequence>
<comment type="subunit">
    <text evidence="6">Component of the GINS complex.</text>
</comment>
<dbReference type="KEGG" id="yli:2905800"/>
<name>A0A1D8N497_YARLL</name>
<protein>
    <recommendedName>
        <fullName evidence="3 6">DNA replication complex GINS protein PSF1</fullName>
    </recommendedName>
</protein>
<dbReference type="InterPro" id="IPR056783">
    <property type="entry name" value="PSF1_C"/>
</dbReference>
<evidence type="ECO:0000256" key="6">
    <source>
        <dbReference type="RuleBase" id="RU368085"/>
    </source>
</evidence>
<reference evidence="9 10" key="1">
    <citation type="journal article" date="2016" name="PLoS ONE">
        <title>Sequence Assembly of Yarrowia lipolytica Strain W29/CLIB89 Shows Transposable Element Diversity.</title>
        <authorList>
            <person name="Magnan C."/>
            <person name="Yu J."/>
            <person name="Chang I."/>
            <person name="Jahn E."/>
            <person name="Kanomata Y."/>
            <person name="Wu J."/>
            <person name="Zeller M."/>
            <person name="Oakes M."/>
            <person name="Baldi P."/>
            <person name="Sandmeyer S."/>
        </authorList>
    </citation>
    <scope>NUCLEOTIDE SEQUENCE [LARGE SCALE GENOMIC DNA]</scope>
    <source>
        <strain evidence="10">CLIB89(W29)</strain>
    </source>
</reference>
<feature type="domain" description="GINS subunit" evidence="7">
    <location>
        <begin position="73"/>
        <end position="151"/>
    </location>
</feature>
<keyword evidence="4 6" id="KW-0235">DNA replication</keyword>
<dbReference type="eggNOG" id="KOG3303">
    <property type="taxonomic scope" value="Eukaryota"/>
</dbReference>